<dbReference type="EMBL" id="JAWXYG010000001">
    <property type="protein sequence ID" value="KAK4285553.1"/>
    <property type="molecule type" value="Genomic_DNA"/>
</dbReference>
<evidence type="ECO:0000256" key="1">
    <source>
        <dbReference type="SAM" id="MobiDB-lite"/>
    </source>
</evidence>
<dbReference type="PANTHER" id="PTHR37173">
    <property type="entry name" value="HYDROXYPROLINE-RICH GLYCOPROTEIN FAMILY PROTEIN"/>
    <property type="match status" value="1"/>
</dbReference>
<keyword evidence="3" id="KW-1185">Reference proteome</keyword>
<accession>A0AAE1N928</accession>
<feature type="region of interest" description="Disordered" evidence="1">
    <location>
        <begin position="233"/>
        <end position="260"/>
    </location>
</feature>
<feature type="compositionally biased region" description="Low complexity" evidence="1">
    <location>
        <begin position="39"/>
        <end position="53"/>
    </location>
</feature>
<evidence type="ECO:0000313" key="3">
    <source>
        <dbReference type="Proteomes" id="UP001293593"/>
    </source>
</evidence>
<reference evidence="2" key="1">
    <citation type="submission" date="2023-10" db="EMBL/GenBank/DDBJ databases">
        <title>Chromosome-level genome of the transformable northern wattle, Acacia crassicarpa.</title>
        <authorList>
            <person name="Massaro I."/>
            <person name="Sinha N.R."/>
            <person name="Poethig S."/>
            <person name="Leichty A.R."/>
        </authorList>
    </citation>
    <scope>NUCLEOTIDE SEQUENCE</scope>
    <source>
        <strain evidence="2">Acra3RX</strain>
        <tissue evidence="2">Leaf</tissue>
    </source>
</reference>
<dbReference type="Proteomes" id="UP001293593">
    <property type="component" value="Unassembled WGS sequence"/>
</dbReference>
<dbReference type="PANTHER" id="PTHR37173:SF1">
    <property type="entry name" value="PROLINE-RICH FAMILY PROTEIN"/>
    <property type="match status" value="1"/>
</dbReference>
<proteinExistence type="predicted"/>
<evidence type="ECO:0000313" key="2">
    <source>
        <dbReference type="EMBL" id="KAK4285553.1"/>
    </source>
</evidence>
<sequence length="311" mass="34692">MPVDPYHATTVATAASAGTKSVTDDTATAIVTPSRCLTSSHPSSPRPISSLPHQPHPHPHQLHKALHFPVQSLYTAQALPVRPPNPRSNSQLSMPKGIGPFSTDQMVTVSTHGGSVLRARGSPHLDYLNHPFMTSLHNSQFPHLGSAVNGVSVSSHTKIAPRTTISHGKGCKDVRDRSRDANFISIKGRNVRITKDASLYALCRSWLRNITYEDWKVQQKDVLKELPKPLPASVMSSYMSNKKDEEEQEDEKSVENLTPRDILQRHIKRSKKVRGRLRKERLQRISRYRSRLNLLLPPPTEQFRSDPAAGN</sequence>
<comment type="caution">
    <text evidence="2">The sequence shown here is derived from an EMBL/GenBank/DDBJ whole genome shotgun (WGS) entry which is preliminary data.</text>
</comment>
<gene>
    <name evidence="2" type="ORF">QN277_002239</name>
</gene>
<dbReference type="AlphaFoldDB" id="A0AAE1N928"/>
<protein>
    <submittedName>
        <fullName evidence="2">Uncharacterized protein</fullName>
    </submittedName>
</protein>
<feature type="region of interest" description="Disordered" evidence="1">
    <location>
        <begin position="33"/>
        <end position="61"/>
    </location>
</feature>
<name>A0AAE1N928_9FABA</name>
<organism evidence="2 3">
    <name type="scientific">Acacia crassicarpa</name>
    <name type="common">northern wattle</name>
    <dbReference type="NCBI Taxonomy" id="499986"/>
    <lineage>
        <taxon>Eukaryota</taxon>
        <taxon>Viridiplantae</taxon>
        <taxon>Streptophyta</taxon>
        <taxon>Embryophyta</taxon>
        <taxon>Tracheophyta</taxon>
        <taxon>Spermatophyta</taxon>
        <taxon>Magnoliopsida</taxon>
        <taxon>eudicotyledons</taxon>
        <taxon>Gunneridae</taxon>
        <taxon>Pentapetalae</taxon>
        <taxon>rosids</taxon>
        <taxon>fabids</taxon>
        <taxon>Fabales</taxon>
        <taxon>Fabaceae</taxon>
        <taxon>Caesalpinioideae</taxon>
        <taxon>mimosoid clade</taxon>
        <taxon>Acacieae</taxon>
        <taxon>Acacia</taxon>
    </lineage>
</organism>